<dbReference type="Proteomes" id="UP000294360">
    <property type="component" value="Chromosome"/>
</dbReference>
<dbReference type="EMBL" id="LR536450">
    <property type="protein sequence ID" value="VFU08877.1"/>
    <property type="molecule type" value="Genomic_DNA"/>
</dbReference>
<sequence length="90" mass="9772">MTAIIAASLPGGSIPTSIVNYKRQYSDTGLVACLNRAGFAGGSNFQIGWSHDEQDDEQIFHRSPRPRGADGFGSRRRAPISLGGRFFDSR</sequence>
<dbReference type="AlphaFoldDB" id="A0A4U8Z0T5"/>
<evidence type="ECO:0000256" key="1">
    <source>
        <dbReference type="SAM" id="MobiDB-lite"/>
    </source>
</evidence>
<organism evidence="2 3">
    <name type="scientific">Methylocella tundrae</name>
    <dbReference type="NCBI Taxonomy" id="227605"/>
    <lineage>
        <taxon>Bacteria</taxon>
        <taxon>Pseudomonadati</taxon>
        <taxon>Pseudomonadota</taxon>
        <taxon>Alphaproteobacteria</taxon>
        <taxon>Hyphomicrobiales</taxon>
        <taxon>Beijerinckiaceae</taxon>
        <taxon>Methylocella</taxon>
    </lineage>
</organism>
<evidence type="ECO:0000313" key="2">
    <source>
        <dbReference type="EMBL" id="VFU08877.1"/>
    </source>
</evidence>
<feature type="region of interest" description="Disordered" evidence="1">
    <location>
        <begin position="53"/>
        <end position="90"/>
    </location>
</feature>
<dbReference type="KEGG" id="mtun:MTUNDRAET4_1984"/>
<evidence type="ECO:0000313" key="3">
    <source>
        <dbReference type="Proteomes" id="UP000294360"/>
    </source>
</evidence>
<gene>
    <name evidence="2" type="ORF">MTUNDRAET4_1984</name>
</gene>
<name>A0A4U8Z0T5_METTU</name>
<accession>A0A4U8Z0T5</accession>
<protein>
    <submittedName>
        <fullName evidence="2">Uncharacterized protein</fullName>
    </submittedName>
</protein>
<proteinExistence type="predicted"/>
<reference evidence="2 3" key="1">
    <citation type="submission" date="2019-03" db="EMBL/GenBank/DDBJ databases">
        <authorList>
            <person name="Kox A.R. M."/>
        </authorList>
    </citation>
    <scope>NUCLEOTIDE SEQUENCE [LARGE SCALE GENOMIC DNA]</scope>
    <source>
        <strain evidence="2">MTUNDRAET4 annotated genome</strain>
    </source>
</reference>